<protein>
    <submittedName>
        <fullName evidence="1">Uncharacterized protein</fullName>
    </submittedName>
</protein>
<dbReference type="EMBL" id="FONL01000002">
    <property type="protein sequence ID" value="SFE17110.1"/>
    <property type="molecule type" value="Genomic_DNA"/>
</dbReference>
<evidence type="ECO:0000313" key="1">
    <source>
        <dbReference type="EMBL" id="SFE17110.1"/>
    </source>
</evidence>
<dbReference type="RefSeq" id="WP_093912717.1">
    <property type="nucleotide sequence ID" value="NZ_FONL01000002.1"/>
</dbReference>
<dbReference type="AlphaFoldDB" id="A0A1I1YGN1"/>
<sequence>MNLADLKKEKDAVNNEIADFREKSRTGKVPADIKAWIAEEKRLLAKRDAINKRIYDYCCKKN</sequence>
<reference evidence="1 2" key="1">
    <citation type="submission" date="2016-10" db="EMBL/GenBank/DDBJ databases">
        <authorList>
            <person name="de Groot N.N."/>
        </authorList>
    </citation>
    <scope>NUCLEOTIDE SEQUENCE [LARGE SCALE GENOMIC DNA]</scope>
    <source>
        <strain evidence="1 2">DSM 9236</strain>
    </source>
</reference>
<proteinExistence type="predicted"/>
<gene>
    <name evidence="1" type="ORF">SAMN05216245_102135</name>
</gene>
<dbReference type="Proteomes" id="UP000198896">
    <property type="component" value="Unassembled WGS sequence"/>
</dbReference>
<evidence type="ECO:0000313" key="2">
    <source>
        <dbReference type="Proteomes" id="UP000198896"/>
    </source>
</evidence>
<name>A0A1I1YGN1_9FIRM</name>
<keyword evidence="2" id="KW-1185">Reference proteome</keyword>
<accession>A0A1I1YGN1</accession>
<organism evidence="1 2">
    <name type="scientific">Succiniclasticum ruminis DSM 9236</name>
    <dbReference type="NCBI Taxonomy" id="1123323"/>
    <lineage>
        <taxon>Bacteria</taxon>
        <taxon>Bacillati</taxon>
        <taxon>Bacillota</taxon>
        <taxon>Negativicutes</taxon>
        <taxon>Acidaminococcales</taxon>
        <taxon>Acidaminococcaceae</taxon>
        <taxon>Succiniclasticum</taxon>
    </lineage>
</organism>